<proteinExistence type="predicted"/>
<organism evidence="1 2">
    <name type="scientific">Streptomyces hoynatensis</name>
    <dbReference type="NCBI Taxonomy" id="1141874"/>
    <lineage>
        <taxon>Bacteria</taxon>
        <taxon>Bacillati</taxon>
        <taxon>Actinomycetota</taxon>
        <taxon>Actinomycetes</taxon>
        <taxon>Kitasatosporales</taxon>
        <taxon>Streptomycetaceae</taxon>
        <taxon>Streptomyces</taxon>
    </lineage>
</organism>
<evidence type="ECO:0000313" key="2">
    <source>
        <dbReference type="Proteomes" id="UP000272474"/>
    </source>
</evidence>
<dbReference type="AlphaFoldDB" id="A0A3A9Z7D7"/>
<dbReference type="Proteomes" id="UP000272474">
    <property type="component" value="Unassembled WGS sequence"/>
</dbReference>
<dbReference type="EMBL" id="RBAL01000004">
    <property type="protein sequence ID" value="RKN43949.1"/>
    <property type="molecule type" value="Genomic_DNA"/>
</dbReference>
<dbReference type="OrthoDB" id="7057810at2"/>
<evidence type="ECO:0000313" key="1">
    <source>
        <dbReference type="EMBL" id="RKN43949.1"/>
    </source>
</evidence>
<accession>A0A3A9Z7D7</accession>
<dbReference type="RefSeq" id="WP_120677647.1">
    <property type="nucleotide sequence ID" value="NZ_RBAL01000004.1"/>
</dbReference>
<protein>
    <submittedName>
        <fullName evidence="1">Uncharacterized protein</fullName>
    </submittedName>
</protein>
<gene>
    <name evidence="1" type="ORF">D7294_09695</name>
</gene>
<name>A0A3A9Z7D7_9ACTN</name>
<sequence length="284" mass="29282">MSAAAGERRRAAAHGLLRAALGRGAGRLTILFAPHRPAEAAWLSAYARAYGLPSRVRALGPARPWAVERAARAAAEPGTAVLVLHDATLRLPEGATQLAGTEELSPLDLWQPEEDTAAEVAGLIAGLRPELLVRGGGHELRCATAPAAPTSPAGAAEAPLAHAEGVFLADGALAVNRPTAWDARLAGRPVAVTVEAGRATAVECPDPVLRHFLRRAVHTHLAHAASALRFGARRLGGGYSAAPGPVNEVRRGVALRLTVPRGQAPGEAAADLCIDLISASGEWS</sequence>
<reference evidence="1 2" key="1">
    <citation type="journal article" date="2014" name="Int. J. Syst. Evol. Microbiol.">
        <title>Streptomyces hoynatensis sp. nov., isolated from deep marine sediment.</title>
        <authorList>
            <person name="Veyisoglu A."/>
            <person name="Sahin N."/>
        </authorList>
    </citation>
    <scope>NUCLEOTIDE SEQUENCE [LARGE SCALE GENOMIC DNA]</scope>
    <source>
        <strain evidence="1 2">KCTC 29097</strain>
    </source>
</reference>
<keyword evidence="2" id="KW-1185">Reference proteome</keyword>
<comment type="caution">
    <text evidence="1">The sequence shown here is derived from an EMBL/GenBank/DDBJ whole genome shotgun (WGS) entry which is preliminary data.</text>
</comment>